<evidence type="ECO:0000313" key="2">
    <source>
        <dbReference type="EMBL" id="GGF06112.1"/>
    </source>
</evidence>
<dbReference type="RefSeq" id="WP_188375470.1">
    <property type="nucleotide sequence ID" value="NZ_BMEL01000001.1"/>
</dbReference>
<evidence type="ECO:0000259" key="1">
    <source>
        <dbReference type="Pfam" id="PF13785"/>
    </source>
</evidence>
<sequence length="171" mass="19918">MGFFSRLFSKQQDKDRGEVKERNALNIQIGDIITYDLVDYEVVGKITYRDSGYEWFSYQLLEGRNIKWLSAEMDDELEIGIYETVKLPTNSFPDKINYKDMTYHKDEEGEAYVVGEGRSQNVNGQTIRYAEYLSEDEETYLSLESWGSEIEVSYGFDIEEFEIKIIAGSNN</sequence>
<proteinExistence type="predicted"/>
<accession>A0A917ET25</accession>
<dbReference type="EMBL" id="BMEL01000001">
    <property type="protein sequence ID" value="GGF06112.1"/>
    <property type="molecule type" value="Genomic_DNA"/>
</dbReference>
<comment type="caution">
    <text evidence="2">The sequence shown here is derived from an EMBL/GenBank/DDBJ whole genome shotgun (WGS) entry which is preliminary data.</text>
</comment>
<keyword evidence="3" id="KW-1185">Reference proteome</keyword>
<gene>
    <name evidence="2" type="ORF">GCM10010954_00590</name>
</gene>
<dbReference type="InterPro" id="IPR025235">
    <property type="entry name" value="DUF4178"/>
</dbReference>
<protein>
    <recommendedName>
        <fullName evidence="1">DUF4178 domain-containing protein</fullName>
    </recommendedName>
</protein>
<dbReference type="Proteomes" id="UP000660110">
    <property type="component" value="Unassembled WGS sequence"/>
</dbReference>
<feature type="domain" description="DUF4178" evidence="1">
    <location>
        <begin position="28"/>
        <end position="159"/>
    </location>
</feature>
<dbReference type="AlphaFoldDB" id="A0A917ET25"/>
<reference evidence="2" key="1">
    <citation type="journal article" date="2014" name="Int. J. Syst. Evol. Microbiol.">
        <title>Complete genome sequence of Corynebacterium casei LMG S-19264T (=DSM 44701T), isolated from a smear-ripened cheese.</title>
        <authorList>
            <consortium name="US DOE Joint Genome Institute (JGI-PGF)"/>
            <person name="Walter F."/>
            <person name="Albersmeier A."/>
            <person name="Kalinowski J."/>
            <person name="Ruckert C."/>
        </authorList>
    </citation>
    <scope>NUCLEOTIDE SEQUENCE</scope>
    <source>
        <strain evidence="2">CGMCC 1.12153</strain>
    </source>
</reference>
<evidence type="ECO:0000313" key="3">
    <source>
        <dbReference type="Proteomes" id="UP000660110"/>
    </source>
</evidence>
<reference evidence="2" key="2">
    <citation type="submission" date="2020-09" db="EMBL/GenBank/DDBJ databases">
        <authorList>
            <person name="Sun Q."/>
            <person name="Zhou Y."/>
        </authorList>
    </citation>
    <scope>NUCLEOTIDE SEQUENCE</scope>
    <source>
        <strain evidence="2">CGMCC 1.12153</strain>
    </source>
</reference>
<organism evidence="2 3">
    <name type="scientific">Halobacillus andaensis</name>
    <dbReference type="NCBI Taxonomy" id="1176239"/>
    <lineage>
        <taxon>Bacteria</taxon>
        <taxon>Bacillati</taxon>
        <taxon>Bacillota</taxon>
        <taxon>Bacilli</taxon>
        <taxon>Bacillales</taxon>
        <taxon>Bacillaceae</taxon>
        <taxon>Halobacillus</taxon>
    </lineage>
</organism>
<name>A0A917ET25_HALAA</name>
<dbReference type="Pfam" id="PF13785">
    <property type="entry name" value="DUF4178"/>
    <property type="match status" value="1"/>
</dbReference>